<sequence>MTHDSSLNTNNTKTSEYCSEKIDQTAHSNLHPNTTLSTEQIVNISDVVFHSDHRSFDFKFRPLEDYKISDLRQDLINRSETWFDNPPQLWDLCDGTYMVCDGRHRVAAYAELGIEKFPAKITKGNIKIANSLIHRDNSMPGWKYDGKQIAQILWEFIMQDYDIKNKTMKRGKGKGEEYTYKTKELSHILGISESTVEKRRRVLRNYVESGKEPPKLWWQAAQRQDADELDTDVSAEEYAEQFRELVSINERSRIQSNNPLARHRSQWAEAALSQCSEDEAKRLIMKYFRVADGEIIRTTKTKFLRGDAIPAEDCPTASIHKLFEEKYFT</sequence>
<dbReference type="InterPro" id="IPR036086">
    <property type="entry name" value="ParB/Sulfiredoxin_sf"/>
</dbReference>
<dbReference type="EMBL" id="SRPG01000200">
    <property type="protein sequence ID" value="TGN51826.1"/>
    <property type="molecule type" value="Genomic_DNA"/>
</dbReference>
<evidence type="ECO:0000313" key="1">
    <source>
        <dbReference type="EMBL" id="TGN51826.1"/>
    </source>
</evidence>
<gene>
    <name evidence="1" type="ORF">E4L95_16590</name>
</gene>
<dbReference type="Gene3D" id="3.90.1530.10">
    <property type="entry name" value="Conserved hypothetical protein from pyrococcus furiosus pfu- 392566-001, ParB domain"/>
    <property type="match status" value="1"/>
</dbReference>
<dbReference type="Proteomes" id="UP000297972">
    <property type="component" value="Unassembled WGS sequence"/>
</dbReference>
<keyword evidence="2" id="KW-1185">Reference proteome</keyword>
<comment type="caution">
    <text evidence="1">The sequence shown here is derived from an EMBL/GenBank/DDBJ whole genome shotgun (WGS) entry which is preliminary data.</text>
</comment>
<dbReference type="RefSeq" id="WP_135818548.1">
    <property type="nucleotide sequence ID" value="NZ_SRPG01000200.1"/>
</dbReference>
<name>A0A4Z1CEJ7_9RHOB</name>
<accession>A0A4Z1CEJ7</accession>
<proteinExistence type="predicted"/>
<organism evidence="1 2">
    <name type="scientific">Paracoccus liaowanqingii</name>
    <dbReference type="NCBI Taxonomy" id="2560053"/>
    <lineage>
        <taxon>Bacteria</taxon>
        <taxon>Pseudomonadati</taxon>
        <taxon>Pseudomonadota</taxon>
        <taxon>Alphaproteobacteria</taxon>
        <taxon>Rhodobacterales</taxon>
        <taxon>Paracoccaceae</taxon>
        <taxon>Paracoccus</taxon>
    </lineage>
</organism>
<dbReference type="SUPFAM" id="SSF110849">
    <property type="entry name" value="ParB/Sulfiredoxin"/>
    <property type="match status" value="1"/>
</dbReference>
<protein>
    <recommendedName>
        <fullName evidence="3">ParB/Sulfiredoxin domain-containing protein</fullName>
    </recommendedName>
</protein>
<reference evidence="1 2" key="1">
    <citation type="submission" date="2019-03" db="EMBL/GenBank/DDBJ databases">
        <authorList>
            <person name="Li J."/>
        </authorList>
    </citation>
    <scope>NUCLEOTIDE SEQUENCE [LARGE SCALE GENOMIC DNA]</scope>
    <source>
        <strain evidence="1 2">3058</strain>
    </source>
</reference>
<evidence type="ECO:0008006" key="3">
    <source>
        <dbReference type="Google" id="ProtNLM"/>
    </source>
</evidence>
<dbReference type="AlphaFoldDB" id="A0A4Z1CEJ7"/>
<evidence type="ECO:0000313" key="2">
    <source>
        <dbReference type="Proteomes" id="UP000297972"/>
    </source>
</evidence>